<keyword evidence="3" id="KW-1185">Reference proteome</keyword>
<dbReference type="KEGG" id="fsl:EJO69_02970"/>
<dbReference type="OrthoDB" id="9794834at2"/>
<sequence>MTYQIGELTEQAPRVPSGLIRCLRNLAREHRARPVSWVAAQRIAARQGALVAREAAIRNITVDVLVASLPQVKVETDRELPASGLAVWNRDERTWIIRLNAKDAPERQRFTLLHEFKHILDHNTSVHLYDPRYLSGHAQAEMAADGFASAALMPARVVRRLVKRDRCDVVELARRLRVSRDRAALRLSDLNLQATKTTRGGNPS</sequence>
<dbReference type="InterPro" id="IPR010359">
    <property type="entry name" value="IrrE_HExxH"/>
</dbReference>
<proteinExistence type="predicted"/>
<dbReference type="Pfam" id="PF06114">
    <property type="entry name" value="Peptidase_M78"/>
    <property type="match status" value="1"/>
</dbReference>
<accession>A0A3S8Z7L5</accession>
<protein>
    <submittedName>
        <fullName evidence="2">ImmA/IrrE family metallo-endopeptidase</fullName>
    </submittedName>
</protein>
<dbReference type="PANTHER" id="PTHR43236">
    <property type="entry name" value="ANTITOXIN HIGA1"/>
    <property type="match status" value="1"/>
</dbReference>
<organism evidence="2 3">
    <name type="scientific">Flaviflexus salsibiostraticola</name>
    <dbReference type="NCBI Taxonomy" id="1282737"/>
    <lineage>
        <taxon>Bacteria</taxon>
        <taxon>Bacillati</taxon>
        <taxon>Actinomycetota</taxon>
        <taxon>Actinomycetes</taxon>
        <taxon>Actinomycetales</taxon>
        <taxon>Actinomycetaceae</taxon>
        <taxon>Flaviflexus</taxon>
    </lineage>
</organism>
<name>A0A3S8Z7L5_9ACTO</name>
<evidence type="ECO:0000313" key="2">
    <source>
        <dbReference type="EMBL" id="AZN29385.1"/>
    </source>
</evidence>
<gene>
    <name evidence="2" type="ORF">EJO69_02970</name>
</gene>
<dbReference type="RefSeq" id="WP_126039040.1">
    <property type="nucleotide sequence ID" value="NZ_CP034438.1"/>
</dbReference>
<dbReference type="InterPro" id="IPR052345">
    <property type="entry name" value="Rad_response_metalloprotease"/>
</dbReference>
<reference evidence="2 3" key="1">
    <citation type="submission" date="2018-12" db="EMBL/GenBank/DDBJ databases">
        <title>Complete genome sequence of Flaviflexus salsibiostraticola KCTC 33148.</title>
        <authorList>
            <person name="Bae J.-W."/>
        </authorList>
    </citation>
    <scope>NUCLEOTIDE SEQUENCE [LARGE SCALE GENOMIC DNA]</scope>
    <source>
        <strain evidence="2 3">KCTC 33148</strain>
    </source>
</reference>
<evidence type="ECO:0000313" key="3">
    <source>
        <dbReference type="Proteomes" id="UP000270021"/>
    </source>
</evidence>
<evidence type="ECO:0000259" key="1">
    <source>
        <dbReference type="Pfam" id="PF06114"/>
    </source>
</evidence>
<dbReference type="PANTHER" id="PTHR43236:SF2">
    <property type="entry name" value="BLL0069 PROTEIN"/>
    <property type="match status" value="1"/>
</dbReference>
<dbReference type="Proteomes" id="UP000270021">
    <property type="component" value="Chromosome"/>
</dbReference>
<dbReference type="Gene3D" id="1.10.10.2910">
    <property type="match status" value="1"/>
</dbReference>
<dbReference type="EMBL" id="CP034438">
    <property type="protein sequence ID" value="AZN29385.1"/>
    <property type="molecule type" value="Genomic_DNA"/>
</dbReference>
<feature type="domain" description="IrrE N-terminal-like" evidence="1">
    <location>
        <begin position="90"/>
        <end position="188"/>
    </location>
</feature>
<dbReference type="AlphaFoldDB" id="A0A3S8Z7L5"/>